<keyword evidence="1 2" id="KW-0238">DNA-binding</keyword>
<dbReference type="Pfam" id="PF00440">
    <property type="entry name" value="TetR_N"/>
    <property type="match status" value="1"/>
</dbReference>
<dbReference type="PANTHER" id="PTHR43479">
    <property type="entry name" value="ACREF/ENVCD OPERON REPRESSOR-RELATED"/>
    <property type="match status" value="1"/>
</dbReference>
<reference evidence="4" key="1">
    <citation type="submission" date="2023-03" db="EMBL/GenBank/DDBJ databases">
        <title>Selenobaculum gbiensis gen. nov. sp. nov., a new bacterium isolated from the gut microbiota of IBD patient.</title>
        <authorList>
            <person name="Yeo S."/>
            <person name="Park H."/>
            <person name="Huh C.S."/>
        </authorList>
    </citation>
    <scope>NUCLEOTIDE SEQUENCE</scope>
    <source>
        <strain evidence="4">ICN-92133</strain>
    </source>
</reference>
<proteinExistence type="predicted"/>
<protein>
    <submittedName>
        <fullName evidence="4">TetR/AcrR family transcriptional regulator</fullName>
    </submittedName>
</protein>
<dbReference type="PRINTS" id="PR00455">
    <property type="entry name" value="HTHTETR"/>
</dbReference>
<dbReference type="InterPro" id="IPR036271">
    <property type="entry name" value="Tet_transcr_reg_TetR-rel_C_sf"/>
</dbReference>
<dbReference type="InterPro" id="IPR001647">
    <property type="entry name" value="HTH_TetR"/>
</dbReference>
<dbReference type="InterPro" id="IPR023772">
    <property type="entry name" value="DNA-bd_HTH_TetR-type_CS"/>
</dbReference>
<dbReference type="AlphaFoldDB" id="A0A9Y2EV51"/>
<name>A0A9Y2EV51_9FIRM</name>
<dbReference type="PROSITE" id="PS01081">
    <property type="entry name" value="HTH_TETR_1"/>
    <property type="match status" value="1"/>
</dbReference>
<evidence type="ECO:0000256" key="1">
    <source>
        <dbReference type="ARBA" id="ARBA00023125"/>
    </source>
</evidence>
<dbReference type="EMBL" id="CP120678">
    <property type="protein sequence ID" value="WIW70459.1"/>
    <property type="molecule type" value="Genomic_DNA"/>
</dbReference>
<dbReference type="RefSeq" id="WP_147669670.1">
    <property type="nucleotide sequence ID" value="NZ_CP120678.1"/>
</dbReference>
<evidence type="ECO:0000313" key="4">
    <source>
        <dbReference type="EMBL" id="WIW70459.1"/>
    </source>
</evidence>
<feature type="DNA-binding region" description="H-T-H motif" evidence="2">
    <location>
        <begin position="36"/>
        <end position="55"/>
    </location>
</feature>
<dbReference type="InterPro" id="IPR009057">
    <property type="entry name" value="Homeodomain-like_sf"/>
</dbReference>
<dbReference type="SUPFAM" id="SSF48498">
    <property type="entry name" value="Tetracyclin repressor-like, C-terminal domain"/>
    <property type="match status" value="1"/>
</dbReference>
<evidence type="ECO:0000256" key="2">
    <source>
        <dbReference type="PROSITE-ProRule" id="PRU00335"/>
    </source>
</evidence>
<dbReference type="SUPFAM" id="SSF46689">
    <property type="entry name" value="Homeodomain-like"/>
    <property type="match status" value="1"/>
</dbReference>
<organism evidence="4 5">
    <name type="scientific">Selenobaculum gibii</name>
    <dbReference type="NCBI Taxonomy" id="3054208"/>
    <lineage>
        <taxon>Bacteria</taxon>
        <taxon>Bacillati</taxon>
        <taxon>Bacillota</taxon>
        <taxon>Negativicutes</taxon>
        <taxon>Selenomonadales</taxon>
        <taxon>Selenomonadaceae</taxon>
        <taxon>Selenobaculum</taxon>
    </lineage>
</organism>
<accession>A0A9Y2EV51</accession>
<gene>
    <name evidence="4" type="ORF">P3F81_11305</name>
</gene>
<dbReference type="PROSITE" id="PS50977">
    <property type="entry name" value="HTH_TETR_2"/>
    <property type="match status" value="1"/>
</dbReference>
<dbReference type="Gene3D" id="1.10.357.10">
    <property type="entry name" value="Tetracycline Repressor, domain 2"/>
    <property type="match status" value="1"/>
</dbReference>
<dbReference type="KEGG" id="sgbi:P3F81_11305"/>
<dbReference type="GO" id="GO:0003677">
    <property type="term" value="F:DNA binding"/>
    <property type="evidence" value="ECO:0007669"/>
    <property type="project" value="UniProtKB-UniRule"/>
</dbReference>
<sequence>MAELINRRERKKLHSKKVITQAALKLFGQQGFSDTSIADIMNEADLGIGTFYNYFQSKEDILKNLLGEMIAEIYQAYESFPKDEKSSTEFLSEVFLLTARILDKNRFVLPLFVSAAQKSAMIKEEQPAETESKMGFKRIFEAIIRRGQDLGEFRKDIPAEVITEIFHSVFQAAAFSRLELDFLTNVEYKLKIILDGIELK</sequence>
<dbReference type="PANTHER" id="PTHR43479:SF11">
    <property type="entry name" value="ACREF_ENVCD OPERON REPRESSOR-RELATED"/>
    <property type="match status" value="1"/>
</dbReference>
<feature type="domain" description="HTH tetR-type" evidence="3">
    <location>
        <begin position="13"/>
        <end position="73"/>
    </location>
</feature>
<evidence type="ECO:0000313" key="5">
    <source>
        <dbReference type="Proteomes" id="UP001243623"/>
    </source>
</evidence>
<keyword evidence="5" id="KW-1185">Reference proteome</keyword>
<dbReference type="InterPro" id="IPR050624">
    <property type="entry name" value="HTH-type_Tx_Regulator"/>
</dbReference>
<evidence type="ECO:0000259" key="3">
    <source>
        <dbReference type="PROSITE" id="PS50977"/>
    </source>
</evidence>
<dbReference type="Proteomes" id="UP001243623">
    <property type="component" value="Chromosome"/>
</dbReference>